<comment type="similarity">
    <text evidence="5">Belongs to the TRAFAC class OBG-HflX-like GTPase superfamily. HflX GTPase family.</text>
</comment>
<comment type="function">
    <text evidence="5">GTPase that associates with the 50S ribosomal subunit and may have a role during protein synthesis or ribosome biogenesis.</text>
</comment>
<dbReference type="PRINTS" id="PR00326">
    <property type="entry name" value="GTP1OBG"/>
</dbReference>
<dbReference type="Pfam" id="PF16360">
    <property type="entry name" value="GTP-bdg_M"/>
    <property type="match status" value="1"/>
</dbReference>
<comment type="subcellular location">
    <subcellularLocation>
        <location evidence="5">Cytoplasm</location>
    </subcellularLocation>
    <text evidence="5">May associate with membranes.</text>
</comment>
<accession>A0ABS5R002</accession>
<evidence type="ECO:0000256" key="1">
    <source>
        <dbReference type="ARBA" id="ARBA00022723"/>
    </source>
</evidence>
<dbReference type="InterPro" id="IPR032305">
    <property type="entry name" value="GTP-bd_M"/>
</dbReference>
<dbReference type="Pfam" id="PF13167">
    <property type="entry name" value="GTP-bdg_N"/>
    <property type="match status" value="1"/>
</dbReference>
<gene>
    <name evidence="5 8" type="primary">hflX</name>
    <name evidence="8" type="ORF">G6R29_02690</name>
</gene>
<keyword evidence="9" id="KW-1185">Reference proteome</keyword>
<organism evidence="8 9">
    <name type="scientific">Fructobacillus broussonetiae</name>
    <dbReference type="NCBI Taxonomy" id="2713173"/>
    <lineage>
        <taxon>Bacteria</taxon>
        <taxon>Bacillati</taxon>
        <taxon>Bacillota</taxon>
        <taxon>Bacilli</taxon>
        <taxon>Lactobacillales</taxon>
        <taxon>Lactobacillaceae</taxon>
        <taxon>Fructobacillus</taxon>
    </lineage>
</organism>
<dbReference type="Gene3D" id="3.40.50.300">
    <property type="entry name" value="P-loop containing nucleotide triphosphate hydrolases"/>
    <property type="match status" value="1"/>
</dbReference>
<dbReference type="PIRSF" id="PIRSF006809">
    <property type="entry name" value="GTP-binding_hflX_prd"/>
    <property type="match status" value="1"/>
</dbReference>
<dbReference type="CDD" id="cd01878">
    <property type="entry name" value="HflX"/>
    <property type="match status" value="1"/>
</dbReference>
<dbReference type="HAMAP" id="MF_00900">
    <property type="entry name" value="GTPase_HflX"/>
    <property type="match status" value="1"/>
</dbReference>
<dbReference type="InterPro" id="IPR042108">
    <property type="entry name" value="GTPase_HflX_N_sf"/>
</dbReference>
<comment type="caution">
    <text evidence="8">The sequence shown here is derived from an EMBL/GenBank/DDBJ whole genome shotgun (WGS) entry which is preliminary data.</text>
</comment>
<dbReference type="InterPro" id="IPR027417">
    <property type="entry name" value="P-loop_NTPase"/>
</dbReference>
<keyword evidence="2 5" id="KW-0547">Nucleotide-binding</keyword>
<sequence>MGQNTSTEIRVRPVLLAALRQDQHQNLDYELEELANLAKANNLKPVETYIQALERPNPATYFGKGKVEELEAAVRTFEAEMIVMNDELSPSQIRNLEEKTGTTVVDRTGLILDIFAQRAQTKVAKLQVQLARLEYQLPRLRTSMSVSMDQQTGAGGGGFTSRGAGETKLEQSRRRLTSEMVAIKKELAALQKDTTTQGKQRQESNTKTVALVGYTNAGKSTLMNQLLARFGQGAATDDSKQVFEKDMLFATLNTTIRQLTLPDKKKFLLSDTVGFVSKLPHHLVAAFESTLQEAANADLLLQVVDVSDEHHQDMMKTTEETLDRLGIKDKAMITVFNKADKVDIAFPQVDGDSAITISAKDVKSQDELLGLIKQELFADQEEVTLHVPFSDSAVVSNILSSHAAIEQEFDEEGTVLTVELTPDEISRYEQYLK</sequence>
<dbReference type="EMBL" id="JAAMFK010000003">
    <property type="protein sequence ID" value="MBS9338542.1"/>
    <property type="molecule type" value="Genomic_DNA"/>
</dbReference>
<dbReference type="NCBIfam" id="TIGR03156">
    <property type="entry name" value="GTP_HflX"/>
    <property type="match status" value="1"/>
</dbReference>
<evidence type="ECO:0000256" key="2">
    <source>
        <dbReference type="ARBA" id="ARBA00022741"/>
    </source>
</evidence>
<name>A0ABS5R002_9LACO</name>
<keyword evidence="5" id="KW-0963">Cytoplasm</keyword>
<keyword evidence="4 5" id="KW-0342">GTP-binding</keyword>
<dbReference type="PANTHER" id="PTHR10229">
    <property type="entry name" value="GTP-BINDING PROTEIN HFLX"/>
    <property type="match status" value="1"/>
</dbReference>
<feature type="domain" description="Hflx-type G" evidence="7">
    <location>
        <begin position="207"/>
        <end position="380"/>
    </location>
</feature>
<evidence type="ECO:0000256" key="4">
    <source>
        <dbReference type="ARBA" id="ARBA00023134"/>
    </source>
</evidence>
<evidence type="ECO:0000313" key="9">
    <source>
        <dbReference type="Proteomes" id="UP001519504"/>
    </source>
</evidence>
<proteinExistence type="inferred from homology"/>
<comment type="subunit">
    <text evidence="5">Monomer. Associates with the 50S ribosomal subunit.</text>
</comment>
<keyword evidence="1" id="KW-0479">Metal-binding</keyword>
<dbReference type="SUPFAM" id="SSF52540">
    <property type="entry name" value="P-loop containing nucleoside triphosphate hydrolases"/>
    <property type="match status" value="1"/>
</dbReference>
<dbReference type="PROSITE" id="PS51705">
    <property type="entry name" value="G_HFLX"/>
    <property type="match status" value="1"/>
</dbReference>
<keyword evidence="3" id="KW-0460">Magnesium</keyword>
<dbReference type="PANTHER" id="PTHR10229:SF4">
    <property type="entry name" value="GTPASE HFLX"/>
    <property type="match status" value="1"/>
</dbReference>
<evidence type="ECO:0000256" key="6">
    <source>
        <dbReference type="SAM" id="MobiDB-lite"/>
    </source>
</evidence>
<evidence type="ECO:0000256" key="3">
    <source>
        <dbReference type="ARBA" id="ARBA00022842"/>
    </source>
</evidence>
<feature type="region of interest" description="Disordered" evidence="6">
    <location>
        <begin position="147"/>
        <end position="173"/>
    </location>
</feature>
<dbReference type="InterPro" id="IPR030394">
    <property type="entry name" value="G_HFLX_dom"/>
</dbReference>
<dbReference type="Gene3D" id="6.10.250.2860">
    <property type="match status" value="1"/>
</dbReference>
<dbReference type="Pfam" id="PF01926">
    <property type="entry name" value="MMR_HSR1"/>
    <property type="match status" value="1"/>
</dbReference>
<reference evidence="8 9" key="1">
    <citation type="submission" date="2020-02" db="EMBL/GenBank/DDBJ databases">
        <title>Fructobacillus sp. isolated from paper mulberry of Taiwan.</title>
        <authorList>
            <person name="Lin S.-T."/>
        </authorList>
    </citation>
    <scope>NUCLEOTIDE SEQUENCE [LARGE SCALE GENOMIC DNA]</scope>
    <source>
        <strain evidence="8 9">M2-14</strain>
    </source>
</reference>
<evidence type="ECO:0000259" key="7">
    <source>
        <dbReference type="PROSITE" id="PS51705"/>
    </source>
</evidence>
<evidence type="ECO:0000256" key="5">
    <source>
        <dbReference type="HAMAP-Rule" id="MF_00900"/>
    </source>
</evidence>
<dbReference type="InterPro" id="IPR025121">
    <property type="entry name" value="GTPase_HflX_N"/>
</dbReference>
<dbReference type="InterPro" id="IPR016496">
    <property type="entry name" value="GTPase_HflX"/>
</dbReference>
<protein>
    <recommendedName>
        <fullName evidence="5">GTPase HflX</fullName>
    </recommendedName>
    <alternativeName>
        <fullName evidence="5">GTP-binding protein HflX</fullName>
    </alternativeName>
</protein>
<dbReference type="RefSeq" id="WP_213808828.1">
    <property type="nucleotide sequence ID" value="NZ_JAAMFK010000003.1"/>
</dbReference>
<dbReference type="Gene3D" id="3.40.50.11060">
    <property type="entry name" value="GTPase HflX, N-terminal domain"/>
    <property type="match status" value="1"/>
</dbReference>
<evidence type="ECO:0000313" key="8">
    <source>
        <dbReference type="EMBL" id="MBS9338542.1"/>
    </source>
</evidence>
<dbReference type="Proteomes" id="UP001519504">
    <property type="component" value="Unassembled WGS sequence"/>
</dbReference>
<dbReference type="InterPro" id="IPR006073">
    <property type="entry name" value="GTP-bd"/>
</dbReference>